<dbReference type="Pfam" id="PF08378">
    <property type="entry name" value="NERD"/>
    <property type="match status" value="1"/>
</dbReference>
<dbReference type="InterPro" id="IPR027417">
    <property type="entry name" value="P-loop_NTPase"/>
</dbReference>
<dbReference type="PROSITE" id="PS50965">
    <property type="entry name" value="NERD"/>
    <property type="match status" value="1"/>
</dbReference>
<evidence type="ECO:0000259" key="1">
    <source>
        <dbReference type="PROSITE" id="PS50965"/>
    </source>
</evidence>
<dbReference type="InterPro" id="IPR018647">
    <property type="entry name" value="SLFN_3-like_DNA/RNA_helicase"/>
</dbReference>
<gene>
    <name evidence="3" type="ORF">BC961_2449</name>
</gene>
<dbReference type="RefSeq" id="WP_121926034.1">
    <property type="nucleotide sequence ID" value="NZ_CBCSGA010000007.1"/>
</dbReference>
<evidence type="ECO:0000313" key="3">
    <source>
        <dbReference type="EMBL" id="RMA75097.1"/>
    </source>
</evidence>
<evidence type="ECO:0000313" key="4">
    <source>
        <dbReference type="Proteomes" id="UP000280368"/>
    </source>
</evidence>
<dbReference type="PROSITE" id="PS51192">
    <property type="entry name" value="HELICASE_ATP_BIND_1"/>
    <property type="match status" value="1"/>
</dbReference>
<keyword evidence="4" id="KW-1185">Reference proteome</keyword>
<dbReference type="Pfam" id="PF09848">
    <property type="entry name" value="SLFN-g3_helicase"/>
    <property type="match status" value="1"/>
</dbReference>
<dbReference type="InterPro" id="IPR014001">
    <property type="entry name" value="Helicase_ATP-bd"/>
</dbReference>
<dbReference type="InterPro" id="IPR011528">
    <property type="entry name" value="NERD"/>
</dbReference>
<evidence type="ECO:0000259" key="2">
    <source>
        <dbReference type="PROSITE" id="PS51192"/>
    </source>
</evidence>
<feature type="domain" description="NERD" evidence="1">
    <location>
        <begin position="37"/>
        <end position="148"/>
    </location>
</feature>
<dbReference type="Gene3D" id="3.40.50.300">
    <property type="entry name" value="P-loop containing nucleotide triphosphate hydrolases"/>
    <property type="match status" value="1"/>
</dbReference>
<organism evidence="3 4">
    <name type="scientific">Flavobacterium weaverense</name>
    <dbReference type="NCBI Taxonomy" id="271156"/>
    <lineage>
        <taxon>Bacteria</taxon>
        <taxon>Pseudomonadati</taxon>
        <taxon>Bacteroidota</taxon>
        <taxon>Flavobacteriia</taxon>
        <taxon>Flavobacteriales</taxon>
        <taxon>Flavobacteriaceae</taxon>
        <taxon>Flavobacterium</taxon>
    </lineage>
</organism>
<dbReference type="OrthoDB" id="7066673at2"/>
<dbReference type="EMBL" id="REFH01000010">
    <property type="protein sequence ID" value="RMA75097.1"/>
    <property type="molecule type" value="Genomic_DNA"/>
</dbReference>
<comment type="caution">
    <text evidence="3">The sequence shown here is derived from an EMBL/GenBank/DDBJ whole genome shotgun (WGS) entry which is preliminary data.</text>
</comment>
<feature type="domain" description="Helicase ATP-binding" evidence="2">
    <location>
        <begin position="257"/>
        <end position="375"/>
    </location>
</feature>
<dbReference type="AlphaFoldDB" id="A0A3L9ZS29"/>
<name>A0A3L9ZS29_9FLAO</name>
<dbReference type="Proteomes" id="UP000280368">
    <property type="component" value="Unassembled WGS sequence"/>
</dbReference>
<proteinExistence type="predicted"/>
<dbReference type="SUPFAM" id="SSF52540">
    <property type="entry name" value="P-loop containing nucleoside triphosphate hydrolases"/>
    <property type="match status" value="1"/>
</dbReference>
<accession>A0A3L9ZS29</accession>
<protein>
    <submittedName>
        <fullName evidence="3">Uncharacterized protein DUF2075</fullName>
    </submittedName>
</protein>
<sequence length="555" mass="64515">MPIHFIDNYAKKNLEAIIINQDGYTLFGELWLYEQFLSFNKNKFVEDEIWYFKHNYNLSTHPSSKRKVEGQVDFLLLSKQGLLIIEVKGGGLRVDENDCYFSSGEGKEYETQNPFTQAKEYVHTFKKLIDSSVFVYRAVVLPHEAGFILKSPQLIGYRDIFFSKADITGLDERAIQNIFFKFINELGRKARIRTVRELFPNLSAEAISKKAYEQYPDLSSKELKRLKSELFPTQTTYGYNPDRINTELILKENYEVLKGLSRNKNVIIQGAPGTGKTALAIKFLAEKLLKQQKGIVYCANKLIRSKLEHIILNDYQLDPNNINFRIFSDVVTQESVASDIDFLIFDEAQEYFDKGLYDFIEKLNSKLGKPKILVLYDPDQAIASNLKELAWYTDFFIEIGYTHYYFDENYRCAQNIEIGEISNCLLYNEYGKIKNKYKSSLICVDDLKQKLELFSFILNDVNFTSSEKIILIHSNLIEDFTKIVSEFFYRDIEELTEANINISSNKVRYSSPIKYRGLENESVYLITKELNDSTKVQNYIGATRAMNSLKIILWK</sequence>
<reference evidence="3 4" key="1">
    <citation type="submission" date="2018-10" db="EMBL/GenBank/DDBJ databases">
        <title>Genomic Encyclopedia of Archaeal and Bacterial Type Strains, Phase II (KMG-II): from individual species to whole genera.</title>
        <authorList>
            <person name="Goeker M."/>
        </authorList>
    </citation>
    <scope>NUCLEOTIDE SEQUENCE [LARGE SCALE GENOMIC DNA]</scope>
    <source>
        <strain evidence="3 4">DSM 19727</strain>
    </source>
</reference>